<dbReference type="InterPro" id="IPR002508">
    <property type="entry name" value="MurNAc-LAA_cat"/>
</dbReference>
<comment type="caution">
    <text evidence="3">The sequence shown here is derived from an EMBL/GenBank/DDBJ whole genome shotgun (WGS) entry which is preliminary data.</text>
</comment>
<evidence type="ECO:0000256" key="1">
    <source>
        <dbReference type="ARBA" id="ARBA00022801"/>
    </source>
</evidence>
<dbReference type="PANTHER" id="PTHR30404">
    <property type="entry name" value="N-ACETYLMURAMOYL-L-ALANINE AMIDASE"/>
    <property type="match status" value="1"/>
</dbReference>
<dbReference type="Gene3D" id="1.10.101.10">
    <property type="entry name" value="PGBD-like superfamily/PGBD"/>
    <property type="match status" value="2"/>
</dbReference>
<dbReference type="Proteomes" id="UP000440004">
    <property type="component" value="Unassembled WGS sequence"/>
</dbReference>
<protein>
    <recommendedName>
        <fullName evidence="2">MurNAc-LAA domain-containing protein</fullName>
    </recommendedName>
</protein>
<reference evidence="3 4" key="1">
    <citation type="submission" date="2019-10" db="EMBL/GenBank/DDBJ databases">
        <title>Alkalibaculum tamaniensis sp.nov., a new alkaliphilic acetogen, isolated on methoxylated aromatics from a mud volcano.</title>
        <authorList>
            <person name="Khomyakova M.A."/>
            <person name="Merkel A.Y."/>
            <person name="Bonch-Osmolovskaya E.A."/>
            <person name="Slobodkin A.I."/>
        </authorList>
    </citation>
    <scope>NUCLEOTIDE SEQUENCE [LARGE SCALE GENOMIC DNA]</scope>
    <source>
        <strain evidence="3 4">M08DMB</strain>
    </source>
</reference>
<gene>
    <name evidence="3" type="ORF">GC105_12960</name>
</gene>
<evidence type="ECO:0000313" key="3">
    <source>
        <dbReference type="EMBL" id="MPW26700.1"/>
    </source>
</evidence>
<dbReference type="InterPro" id="IPR036365">
    <property type="entry name" value="PGBD-like_sf"/>
</dbReference>
<dbReference type="InterPro" id="IPR036366">
    <property type="entry name" value="PGBDSf"/>
</dbReference>
<dbReference type="Pfam" id="PF01520">
    <property type="entry name" value="Amidase_3"/>
    <property type="match status" value="1"/>
</dbReference>
<dbReference type="InterPro" id="IPR050695">
    <property type="entry name" value="N-acetylmuramoyl_amidase_3"/>
</dbReference>
<dbReference type="Pfam" id="PF01471">
    <property type="entry name" value="PG_binding_1"/>
    <property type="match status" value="2"/>
</dbReference>
<dbReference type="Gene3D" id="3.40.630.40">
    <property type="entry name" value="Zn-dependent exopeptidases"/>
    <property type="match status" value="1"/>
</dbReference>
<dbReference type="SMART" id="SM00646">
    <property type="entry name" value="Ami_3"/>
    <property type="match status" value="1"/>
</dbReference>
<name>A0A6A7KB01_9FIRM</name>
<feature type="domain" description="MurNAc-LAA" evidence="2">
    <location>
        <begin position="230"/>
        <end position="349"/>
    </location>
</feature>
<evidence type="ECO:0000313" key="4">
    <source>
        <dbReference type="Proteomes" id="UP000440004"/>
    </source>
</evidence>
<dbReference type="GO" id="GO:0009253">
    <property type="term" value="P:peptidoglycan catabolic process"/>
    <property type="evidence" value="ECO:0007669"/>
    <property type="project" value="InterPro"/>
</dbReference>
<keyword evidence="1" id="KW-0378">Hydrolase</keyword>
<dbReference type="GO" id="GO:0030288">
    <property type="term" value="C:outer membrane-bounded periplasmic space"/>
    <property type="evidence" value="ECO:0007669"/>
    <property type="project" value="TreeGrafter"/>
</dbReference>
<dbReference type="AlphaFoldDB" id="A0A6A7KB01"/>
<dbReference type="EMBL" id="WHNX01000024">
    <property type="protein sequence ID" value="MPW26700.1"/>
    <property type="molecule type" value="Genomic_DNA"/>
</dbReference>
<dbReference type="InterPro" id="IPR002477">
    <property type="entry name" value="Peptidoglycan-bd-like"/>
</dbReference>
<dbReference type="SUPFAM" id="SSF47090">
    <property type="entry name" value="PGBD-like"/>
    <property type="match status" value="2"/>
</dbReference>
<dbReference type="SUPFAM" id="SSF53187">
    <property type="entry name" value="Zn-dependent exopeptidases"/>
    <property type="match status" value="1"/>
</dbReference>
<sequence>MKYMLLRNQKPNYIYNVEVEKWQIDLAYFGYNLKVDGLFGDITERETRKFQRDMHIVSDGIVGDQTRAAMETLRRTKVQIYRRGSRGSMVTWIQQQYLDRGYKLAVDGIFGPETERITRLFQQDMRIGVDGIVGPITLEKLKQPFSSLPDDNPIETPAVPPANPPTSKIKVYIDNGHEPGNVNGGSQGYKEWEGNLKSARYLKEILDSTNKFDTMLTYDWNKTASVRQRGNQAASWGAQLLFSIHSNAGGGSGTECYYSIRIPNDRQYAAILTEKVSKEFGIPNRGAKTRESQTTKGADYMGIINSAQSGGVKHILLVESMFHDNANEEKLLLQDSTHQKLAQIYAEVISNMF</sequence>
<organism evidence="3 4">
    <name type="scientific">Alkalibaculum sporogenes</name>
    <dbReference type="NCBI Taxonomy" id="2655001"/>
    <lineage>
        <taxon>Bacteria</taxon>
        <taxon>Bacillati</taxon>
        <taxon>Bacillota</taxon>
        <taxon>Clostridia</taxon>
        <taxon>Eubacteriales</taxon>
        <taxon>Eubacteriaceae</taxon>
        <taxon>Alkalibaculum</taxon>
    </lineage>
</organism>
<proteinExistence type="predicted"/>
<evidence type="ECO:0000259" key="2">
    <source>
        <dbReference type="SMART" id="SM00646"/>
    </source>
</evidence>
<accession>A0A6A7KB01</accession>
<keyword evidence="4" id="KW-1185">Reference proteome</keyword>
<dbReference type="GO" id="GO:0008745">
    <property type="term" value="F:N-acetylmuramoyl-L-alanine amidase activity"/>
    <property type="evidence" value="ECO:0007669"/>
    <property type="project" value="InterPro"/>
</dbReference>
<dbReference type="CDD" id="cd02696">
    <property type="entry name" value="MurNAc-LAA"/>
    <property type="match status" value="1"/>
</dbReference>
<dbReference type="PANTHER" id="PTHR30404:SF0">
    <property type="entry name" value="N-ACETYLMURAMOYL-L-ALANINE AMIDASE AMIC"/>
    <property type="match status" value="1"/>
</dbReference>